<evidence type="ECO:0000313" key="4">
    <source>
        <dbReference type="WBParaSite" id="TCNE_0000578401-mRNA-1"/>
    </source>
</evidence>
<dbReference type="SMART" id="SM00289">
    <property type="entry name" value="WR1"/>
    <property type="match status" value="16"/>
</dbReference>
<dbReference type="InterPro" id="IPR028150">
    <property type="entry name" value="Lustrin_cystein"/>
</dbReference>
<dbReference type="SMART" id="SM00131">
    <property type="entry name" value="KU"/>
    <property type="match status" value="3"/>
</dbReference>
<dbReference type="PANTHER" id="PTHR46339">
    <property type="entry name" value="PROTEIN CBG15282-RELATED"/>
    <property type="match status" value="1"/>
</dbReference>
<evidence type="ECO:0000259" key="1">
    <source>
        <dbReference type="PROSITE" id="PS50279"/>
    </source>
</evidence>
<dbReference type="Pfam" id="PF14625">
    <property type="entry name" value="Lustrin_cystein"/>
    <property type="match status" value="15"/>
</dbReference>
<dbReference type="PANTHER" id="PTHR46339:SF6">
    <property type="entry name" value="BPTI_KUNITZ INHIBITOR DOMAIN-CONTAINING PROTEIN"/>
    <property type="match status" value="1"/>
</dbReference>
<accession>A0A183UBB4</accession>
<reference evidence="4" key="1">
    <citation type="submission" date="2016-06" db="UniProtKB">
        <authorList>
            <consortium name="WormBaseParasite"/>
        </authorList>
    </citation>
    <scope>IDENTIFICATION</scope>
</reference>
<dbReference type="InterPro" id="IPR002223">
    <property type="entry name" value="Kunitz_BPTI"/>
</dbReference>
<reference evidence="2 3" key="2">
    <citation type="submission" date="2018-11" db="EMBL/GenBank/DDBJ databases">
        <authorList>
            <consortium name="Pathogen Informatics"/>
        </authorList>
    </citation>
    <scope>NUCLEOTIDE SEQUENCE [LARGE SCALE GENOMIC DNA]</scope>
</reference>
<feature type="domain" description="BPTI/Kunitz inhibitor" evidence="1">
    <location>
        <begin position="430"/>
        <end position="484"/>
    </location>
</feature>
<dbReference type="PROSITE" id="PS50279">
    <property type="entry name" value="BPTI_KUNITZ_2"/>
    <property type="match status" value="3"/>
</dbReference>
<dbReference type="Pfam" id="PF00014">
    <property type="entry name" value="Kunitz_BPTI"/>
    <property type="match status" value="3"/>
</dbReference>
<dbReference type="EMBL" id="UYWY01019392">
    <property type="protein sequence ID" value="VDM37018.1"/>
    <property type="molecule type" value="Genomic_DNA"/>
</dbReference>
<dbReference type="CDD" id="cd00109">
    <property type="entry name" value="Kunitz-type"/>
    <property type="match status" value="1"/>
</dbReference>
<dbReference type="SUPFAM" id="SSF57625">
    <property type="entry name" value="Invertebrate chitin-binding proteins"/>
    <property type="match status" value="1"/>
</dbReference>
<dbReference type="GO" id="GO:0008061">
    <property type="term" value="F:chitin binding"/>
    <property type="evidence" value="ECO:0007669"/>
    <property type="project" value="InterPro"/>
</dbReference>
<dbReference type="InterPro" id="IPR036508">
    <property type="entry name" value="Chitin-bd_dom_sf"/>
</dbReference>
<dbReference type="SUPFAM" id="SSF57362">
    <property type="entry name" value="BPTI-like"/>
    <property type="match status" value="3"/>
</dbReference>
<name>A0A183UBB4_TOXCA</name>
<dbReference type="InterPro" id="IPR036880">
    <property type="entry name" value="Kunitz_BPTI_sf"/>
</dbReference>
<dbReference type="InterPro" id="IPR020901">
    <property type="entry name" value="Prtase_inh_Kunz-CS"/>
</dbReference>
<proteinExistence type="predicted"/>
<dbReference type="PROSITE" id="PS00280">
    <property type="entry name" value="BPTI_KUNITZ_1"/>
    <property type="match status" value="2"/>
</dbReference>
<dbReference type="Gene3D" id="4.10.410.10">
    <property type="entry name" value="Pancreatic trypsin inhibitor Kunitz domain"/>
    <property type="match status" value="3"/>
</dbReference>
<protein>
    <submittedName>
        <fullName evidence="4">ZC84.1</fullName>
    </submittedName>
</protein>
<dbReference type="WBParaSite" id="TCNE_0000578401-mRNA-1">
    <property type="protein sequence ID" value="TCNE_0000578401-mRNA-1"/>
    <property type="gene ID" value="TCNE_0000578401"/>
</dbReference>
<dbReference type="InterPro" id="IPR053014">
    <property type="entry name" value="Cuticle_assoc_divergent"/>
</dbReference>
<evidence type="ECO:0000313" key="3">
    <source>
        <dbReference type="Proteomes" id="UP000050794"/>
    </source>
</evidence>
<feature type="domain" description="BPTI/Kunitz inhibitor" evidence="1">
    <location>
        <begin position="323"/>
        <end position="377"/>
    </location>
</feature>
<dbReference type="GO" id="GO:0004867">
    <property type="term" value="F:serine-type endopeptidase inhibitor activity"/>
    <property type="evidence" value="ECO:0007669"/>
    <property type="project" value="InterPro"/>
</dbReference>
<gene>
    <name evidence="2" type="ORF">TCNE_LOCUS5784</name>
</gene>
<sequence>MFTESSDRARAPPIRRNTKRLEFAHKKESADLPLLLTEVLRSIALECDPDAGEKKSVPDDITSYLYCNLEGIFSKKSCPEGKKFNGTSLECESSLEFSPDDDPFLLPQYQAPDDLCGGGIPMTRLSAPVVCNPSISSCPDGYVCTLYARTGTSYCCQNPSSSLSETLVSSSEAEIFCEGNQVTFIESISGRPRSCEIAKPGTCPTGFGCNLIGGTVGRCCGKQFGCPHNSAGLINPNTGAYVRCSLNNPRSCQMGFICVMSVLFNFAVCCSDTTIDSKRVCPAGSPLGDGPTTCSSLKPCQHGYECVTTDGKQYCCPSRESVCSQPLNTGTTCTTVTSMATRFYFDANTGSCRSFQYTQCGGNHNNFISLKQCQGFCVERQCTIGGAHQVDGKNAICAPSSSSTCPNQFSCEKPLFGVNSICCSIPEIACTEMVTKGTACFGTSMTTTRFYYNTTTQKCEAFEFYGCSANNNNFADKLHCERFCIDNNANDCDGVAPLSDPNNHVQECDISMPCPSGYICNNRKRCCPTPQFACSMPMNTGNACSQGIQRTAWYYDSTRHRCVQFTYLGCGGTANRFADQATCISMCIKSINLGNCPLGMTPHMTVGQTIAQTCTLNVIGTCPPPSSCVRSTRNTPICCNTAATCPNGRTAYIIPGSDSPINCHPDASHCPSGNDCLESSVRGFYLCCSIWSSDSVAFKPTAVTSGCPLNIRSNGQSCSINAVNGCPTGYTCIPRKGSTRRGTCCATQPKCLLGKANFISNEQVQICGPELDGCPQGSSCILSSVSSVYICCQLASPIASTKLPQSSPTHRCANGKTPFYDPGSRFPRQCITSLHGQCPKSFACKPAQSGGLFYCCPVSPNECASGQKAYIPQGSNFPQTCSFFGTNNCAPGYSCQASADGSTSLCCADTASANIGVPDISVTPICPMGSSAYMYGGRPLACPPGSTRCPNGYACVQSSIPHLHLCCSSAVPQAPMCTAGTPYIDPVTNGVQFCIPNGFGCPQGFHCQRSTLSGQHICCTVGQLNTRYMGYCPMGQIPFVSRVTGEPRTCHMTLYPCPNTAPYRCIYSSEKLDSYCCAPIDTAITNTPNYYLQREDISGCPTGSKPLVNSLGQPQQCNPGQCPASFMCHFAAQKSRWQCCSTDTIFRKAPKSNDPLQCESGSASINGLLYIGQKGCQVNEQCSLKLAEARCEEGYCVCPRHKLIHQSKCVTHCPDGFVNIAARCHDLTTVVFMDSVDERNNGTIGGFCEATLIVEKQCNVENAFCNERSITCQCKPGFELQINFGDKNDTGSCIKIENSKFDSEKQLPTTRQLIDDDDTQYFILGEDEPTTSDIDSARNVSLIANDEPNDLERFLFQVDDQPTQVSQAYQTNTQNPDDAAVELLSIFQNIEQIWHTIWSKSGTRLRANLAHDLEQIWHTYRANLAHDLEQIWHTYRANLAHDLEQIWHTYRAKLVHDLEQI</sequence>
<feature type="domain" description="BPTI/Kunitz inhibitor" evidence="1">
    <location>
        <begin position="534"/>
        <end position="587"/>
    </location>
</feature>
<keyword evidence="3" id="KW-1185">Reference proteome</keyword>
<dbReference type="Proteomes" id="UP000050794">
    <property type="component" value="Unassembled WGS sequence"/>
</dbReference>
<dbReference type="InterPro" id="IPR006150">
    <property type="entry name" value="Cys_repeat_1"/>
</dbReference>
<evidence type="ECO:0000313" key="2">
    <source>
        <dbReference type="EMBL" id="VDM37018.1"/>
    </source>
</evidence>
<organism evidence="3 4">
    <name type="scientific">Toxocara canis</name>
    <name type="common">Canine roundworm</name>
    <dbReference type="NCBI Taxonomy" id="6265"/>
    <lineage>
        <taxon>Eukaryota</taxon>
        <taxon>Metazoa</taxon>
        <taxon>Ecdysozoa</taxon>
        <taxon>Nematoda</taxon>
        <taxon>Chromadorea</taxon>
        <taxon>Rhabditida</taxon>
        <taxon>Spirurina</taxon>
        <taxon>Ascaridomorpha</taxon>
        <taxon>Ascaridoidea</taxon>
        <taxon>Toxocaridae</taxon>
        <taxon>Toxocara</taxon>
    </lineage>
</organism>